<evidence type="ECO:0000313" key="3">
    <source>
        <dbReference type="Proteomes" id="UP001066276"/>
    </source>
</evidence>
<evidence type="ECO:0000313" key="2">
    <source>
        <dbReference type="EMBL" id="KAJ1200686.1"/>
    </source>
</evidence>
<sequence length="71" mass="7758">MALKRANHVRQGRQQGSLGDEVPPQSECGPQGKFNNSASRAADLMALKSANHMGQGWQQGNLRDEVRPQSE</sequence>
<proteinExistence type="predicted"/>
<organism evidence="2 3">
    <name type="scientific">Pleurodeles waltl</name>
    <name type="common">Iberian ribbed newt</name>
    <dbReference type="NCBI Taxonomy" id="8319"/>
    <lineage>
        <taxon>Eukaryota</taxon>
        <taxon>Metazoa</taxon>
        <taxon>Chordata</taxon>
        <taxon>Craniata</taxon>
        <taxon>Vertebrata</taxon>
        <taxon>Euteleostomi</taxon>
        <taxon>Amphibia</taxon>
        <taxon>Batrachia</taxon>
        <taxon>Caudata</taxon>
        <taxon>Salamandroidea</taxon>
        <taxon>Salamandridae</taxon>
        <taxon>Pleurodelinae</taxon>
        <taxon>Pleurodeles</taxon>
    </lineage>
</organism>
<feature type="non-terminal residue" evidence="2">
    <location>
        <position position="71"/>
    </location>
</feature>
<keyword evidence="3" id="KW-1185">Reference proteome</keyword>
<comment type="caution">
    <text evidence="2">The sequence shown here is derived from an EMBL/GenBank/DDBJ whole genome shotgun (WGS) entry which is preliminary data.</text>
</comment>
<evidence type="ECO:0000256" key="1">
    <source>
        <dbReference type="SAM" id="MobiDB-lite"/>
    </source>
</evidence>
<reference evidence="2" key="1">
    <citation type="journal article" date="2022" name="bioRxiv">
        <title>Sequencing and chromosome-scale assembly of the giantPleurodeles waltlgenome.</title>
        <authorList>
            <person name="Brown T."/>
            <person name="Elewa A."/>
            <person name="Iarovenko S."/>
            <person name="Subramanian E."/>
            <person name="Araus A.J."/>
            <person name="Petzold A."/>
            <person name="Susuki M."/>
            <person name="Suzuki K.-i.T."/>
            <person name="Hayashi T."/>
            <person name="Toyoda A."/>
            <person name="Oliveira C."/>
            <person name="Osipova E."/>
            <person name="Leigh N.D."/>
            <person name="Simon A."/>
            <person name="Yun M.H."/>
        </authorList>
    </citation>
    <scope>NUCLEOTIDE SEQUENCE</scope>
    <source>
        <strain evidence="2">20211129_DDA</strain>
        <tissue evidence="2">Liver</tissue>
    </source>
</reference>
<protein>
    <submittedName>
        <fullName evidence="2">Uncharacterized protein</fullName>
    </submittedName>
</protein>
<dbReference type="AlphaFoldDB" id="A0AAV7VIZ8"/>
<gene>
    <name evidence="2" type="ORF">NDU88_004507</name>
</gene>
<feature type="region of interest" description="Disordered" evidence="1">
    <location>
        <begin position="1"/>
        <end position="71"/>
    </location>
</feature>
<dbReference type="EMBL" id="JANPWB010000003">
    <property type="protein sequence ID" value="KAJ1200686.1"/>
    <property type="molecule type" value="Genomic_DNA"/>
</dbReference>
<dbReference type="Proteomes" id="UP001066276">
    <property type="component" value="Chromosome 2_1"/>
</dbReference>
<feature type="compositionally biased region" description="Basic residues" evidence="1">
    <location>
        <begin position="1"/>
        <end position="11"/>
    </location>
</feature>
<accession>A0AAV7VIZ8</accession>
<name>A0AAV7VIZ8_PLEWA</name>
<feature type="compositionally biased region" description="Basic and acidic residues" evidence="1">
    <location>
        <begin position="62"/>
        <end position="71"/>
    </location>
</feature>